<dbReference type="SUPFAM" id="SSF143120">
    <property type="entry name" value="YefM-like"/>
    <property type="match status" value="1"/>
</dbReference>
<dbReference type="EMBL" id="LAZR01023555">
    <property type="protein sequence ID" value="KKL78117.1"/>
    <property type="molecule type" value="Genomic_DNA"/>
</dbReference>
<evidence type="ECO:0008006" key="3">
    <source>
        <dbReference type="Google" id="ProtNLM"/>
    </source>
</evidence>
<dbReference type="InterPro" id="IPR036165">
    <property type="entry name" value="YefM-like_sf"/>
</dbReference>
<comment type="caution">
    <text evidence="2">The sequence shown here is derived from an EMBL/GenBank/DDBJ whole genome shotgun (WGS) entry which is preliminary data.</text>
</comment>
<gene>
    <name evidence="2" type="ORF">LCGC14_2028010</name>
</gene>
<comment type="similarity">
    <text evidence="1">Belongs to the phD/YefM antitoxin family.</text>
</comment>
<protein>
    <recommendedName>
        <fullName evidence="3">Type II toxin-antitoxin system prevent-host-death family antitoxin</fullName>
    </recommendedName>
</protein>
<name>A0A0F9HSK6_9ZZZZ</name>
<dbReference type="NCBIfam" id="TIGR01552">
    <property type="entry name" value="phd_fam"/>
    <property type="match status" value="1"/>
</dbReference>
<proteinExistence type="inferred from homology"/>
<dbReference type="AlphaFoldDB" id="A0A0F9HSK6"/>
<sequence>MKTLKDEVSLSGKFEQITLMDLRRQPGEVFTSVALGKTYVVTKNGKPIAVISRPPGETLLTVIESNGEVTYDKI</sequence>
<evidence type="ECO:0000313" key="2">
    <source>
        <dbReference type="EMBL" id="KKL78117.1"/>
    </source>
</evidence>
<evidence type="ECO:0000256" key="1">
    <source>
        <dbReference type="ARBA" id="ARBA00009981"/>
    </source>
</evidence>
<organism evidence="2">
    <name type="scientific">marine sediment metagenome</name>
    <dbReference type="NCBI Taxonomy" id="412755"/>
    <lineage>
        <taxon>unclassified sequences</taxon>
        <taxon>metagenomes</taxon>
        <taxon>ecological metagenomes</taxon>
    </lineage>
</organism>
<reference evidence="2" key="1">
    <citation type="journal article" date="2015" name="Nature">
        <title>Complex archaea that bridge the gap between prokaryotes and eukaryotes.</title>
        <authorList>
            <person name="Spang A."/>
            <person name="Saw J.H."/>
            <person name="Jorgensen S.L."/>
            <person name="Zaremba-Niedzwiedzka K."/>
            <person name="Martijn J."/>
            <person name="Lind A.E."/>
            <person name="van Eijk R."/>
            <person name="Schleper C."/>
            <person name="Guy L."/>
            <person name="Ettema T.J."/>
        </authorList>
    </citation>
    <scope>NUCLEOTIDE SEQUENCE</scope>
</reference>
<accession>A0A0F9HSK6</accession>